<organism evidence="1 2">
    <name type="scientific">Phialophora macrospora</name>
    <dbReference type="NCBI Taxonomy" id="1851006"/>
    <lineage>
        <taxon>Eukaryota</taxon>
        <taxon>Fungi</taxon>
        <taxon>Dikarya</taxon>
        <taxon>Ascomycota</taxon>
        <taxon>Pezizomycotina</taxon>
        <taxon>Eurotiomycetes</taxon>
        <taxon>Chaetothyriomycetidae</taxon>
        <taxon>Chaetothyriales</taxon>
        <taxon>Herpotrichiellaceae</taxon>
        <taxon>Phialophora</taxon>
    </lineage>
</organism>
<dbReference type="Proteomes" id="UP000054266">
    <property type="component" value="Unassembled WGS sequence"/>
</dbReference>
<dbReference type="EMBL" id="KN846956">
    <property type="protein sequence ID" value="KIW72044.1"/>
    <property type="molecule type" value="Genomic_DNA"/>
</dbReference>
<dbReference type="HOGENOM" id="CLU_1547343_0_0_1"/>
<sequence>MFAVKKLDSHAYTRHPARHVAGPAKDSTVQHSPRWKMHQCTNILDVLKRESLANPGQKDGLDAVVTSEFLSTSRRQLFGIKHLLLVRNKRYKSIGYGKQKQHSTGGVLLLDHVTSKQTTQRGNFSNACPKEISGYTIVTAVAPDQGHTDLDVGRMAVLDEKAWSTSRQQMIHL</sequence>
<keyword evidence="2" id="KW-1185">Reference proteome</keyword>
<evidence type="ECO:0000313" key="1">
    <source>
        <dbReference type="EMBL" id="KIW72044.1"/>
    </source>
</evidence>
<evidence type="ECO:0000313" key="2">
    <source>
        <dbReference type="Proteomes" id="UP000054266"/>
    </source>
</evidence>
<name>A0A0D2GI90_9EURO</name>
<reference evidence="1 2" key="1">
    <citation type="submission" date="2015-01" db="EMBL/GenBank/DDBJ databases">
        <title>The Genome Sequence of Capronia semiimmersa CBS27337.</title>
        <authorList>
            <consortium name="The Broad Institute Genomics Platform"/>
            <person name="Cuomo C."/>
            <person name="de Hoog S."/>
            <person name="Gorbushina A."/>
            <person name="Stielow B."/>
            <person name="Teixiera M."/>
            <person name="Abouelleil A."/>
            <person name="Chapman S.B."/>
            <person name="Priest M."/>
            <person name="Young S.K."/>
            <person name="Wortman J."/>
            <person name="Nusbaum C."/>
            <person name="Birren B."/>
        </authorList>
    </citation>
    <scope>NUCLEOTIDE SEQUENCE [LARGE SCALE GENOMIC DNA]</scope>
    <source>
        <strain evidence="1 2">CBS 27337</strain>
    </source>
</reference>
<protein>
    <submittedName>
        <fullName evidence="1">Uncharacterized protein</fullName>
    </submittedName>
</protein>
<accession>A0A0D2GI90</accession>
<gene>
    <name evidence="1" type="ORF">PV04_00267</name>
</gene>
<proteinExistence type="predicted"/>
<dbReference type="AlphaFoldDB" id="A0A0D2GI90"/>